<dbReference type="Pfam" id="PF08241">
    <property type="entry name" value="Methyltransf_11"/>
    <property type="match status" value="1"/>
</dbReference>
<accession>A0AAN6NK28</accession>
<keyword evidence="4" id="KW-1185">Reference proteome</keyword>
<proteinExistence type="inferred from homology"/>
<organism evidence="3 4">
    <name type="scientific">Pseudoneurospora amorphoporcata</name>
    <dbReference type="NCBI Taxonomy" id="241081"/>
    <lineage>
        <taxon>Eukaryota</taxon>
        <taxon>Fungi</taxon>
        <taxon>Dikarya</taxon>
        <taxon>Ascomycota</taxon>
        <taxon>Pezizomycotina</taxon>
        <taxon>Sordariomycetes</taxon>
        <taxon>Sordariomycetidae</taxon>
        <taxon>Sordariales</taxon>
        <taxon>Sordariaceae</taxon>
        <taxon>Pseudoneurospora</taxon>
    </lineage>
</organism>
<feature type="domain" description="Methyltransferase type 11" evidence="2">
    <location>
        <begin position="62"/>
        <end position="171"/>
    </location>
</feature>
<dbReference type="Proteomes" id="UP001303222">
    <property type="component" value="Unassembled WGS sequence"/>
</dbReference>
<protein>
    <submittedName>
        <fullName evidence="3">S-adenosyl-L-methionine-dependent methyltransferase</fullName>
    </submittedName>
</protein>
<dbReference type="GO" id="GO:0008168">
    <property type="term" value="F:methyltransferase activity"/>
    <property type="evidence" value="ECO:0007669"/>
    <property type="project" value="UniProtKB-KW"/>
</dbReference>
<dbReference type="PANTHER" id="PTHR43591">
    <property type="entry name" value="METHYLTRANSFERASE"/>
    <property type="match status" value="1"/>
</dbReference>
<dbReference type="AlphaFoldDB" id="A0AAN6NK28"/>
<reference evidence="3" key="1">
    <citation type="journal article" date="2023" name="Mol. Phylogenet. Evol.">
        <title>Genome-scale phylogeny and comparative genomics of the fungal order Sordariales.</title>
        <authorList>
            <person name="Hensen N."/>
            <person name="Bonometti L."/>
            <person name="Westerberg I."/>
            <person name="Brannstrom I.O."/>
            <person name="Guillou S."/>
            <person name="Cros-Aarteil S."/>
            <person name="Calhoun S."/>
            <person name="Haridas S."/>
            <person name="Kuo A."/>
            <person name="Mondo S."/>
            <person name="Pangilinan J."/>
            <person name="Riley R."/>
            <person name="LaButti K."/>
            <person name="Andreopoulos B."/>
            <person name="Lipzen A."/>
            <person name="Chen C."/>
            <person name="Yan M."/>
            <person name="Daum C."/>
            <person name="Ng V."/>
            <person name="Clum A."/>
            <person name="Steindorff A."/>
            <person name="Ohm R.A."/>
            <person name="Martin F."/>
            <person name="Silar P."/>
            <person name="Natvig D.O."/>
            <person name="Lalanne C."/>
            <person name="Gautier V."/>
            <person name="Ament-Velasquez S.L."/>
            <person name="Kruys A."/>
            <person name="Hutchinson M.I."/>
            <person name="Powell A.J."/>
            <person name="Barry K."/>
            <person name="Miller A.N."/>
            <person name="Grigoriev I.V."/>
            <person name="Debuchy R."/>
            <person name="Gladieux P."/>
            <person name="Hiltunen Thoren M."/>
            <person name="Johannesson H."/>
        </authorList>
    </citation>
    <scope>NUCLEOTIDE SEQUENCE</scope>
    <source>
        <strain evidence="3">CBS 626.80</strain>
    </source>
</reference>
<sequence length="289" mass="32730">MSSQKELSEIALDAWNTNASYWNDSIGRDGNIYWQKLQEPSLRRLLGDHLKRQPGQEPCRALDLATGNGLCARWLAKHGAKVIATDGSVNMLDKAIRATLEFAQVRNIIFSTLDVTKKDGFDNLAATVELHWEGHSKFDIVLMNMAIMDVPTLEPLVETLPRILKPNGVFVATVLHPVFMTSGASRNVDLRYDGKTGDLEVVRTRVIKDYLHVPPYRGIAIPGQPKRQLYFHRPMEELFTTFFRAGLVMDAIEEPAFTEEDEEKDRVESSRNYTQLPAILSFRMRLPCA</sequence>
<evidence type="ECO:0000313" key="4">
    <source>
        <dbReference type="Proteomes" id="UP001303222"/>
    </source>
</evidence>
<dbReference type="EMBL" id="MU859376">
    <property type="protein sequence ID" value="KAK3947296.1"/>
    <property type="molecule type" value="Genomic_DNA"/>
</dbReference>
<evidence type="ECO:0000259" key="2">
    <source>
        <dbReference type="Pfam" id="PF08241"/>
    </source>
</evidence>
<evidence type="ECO:0000313" key="3">
    <source>
        <dbReference type="EMBL" id="KAK3947296.1"/>
    </source>
</evidence>
<name>A0AAN6NK28_9PEZI</name>
<gene>
    <name evidence="3" type="ORF">QBC32DRAFT_91649</name>
</gene>
<keyword evidence="3" id="KW-0808">Transferase</keyword>
<reference evidence="3" key="2">
    <citation type="submission" date="2023-06" db="EMBL/GenBank/DDBJ databases">
        <authorList>
            <consortium name="Lawrence Berkeley National Laboratory"/>
            <person name="Mondo S.J."/>
            <person name="Hensen N."/>
            <person name="Bonometti L."/>
            <person name="Westerberg I."/>
            <person name="Brannstrom I.O."/>
            <person name="Guillou S."/>
            <person name="Cros-Aarteil S."/>
            <person name="Calhoun S."/>
            <person name="Haridas S."/>
            <person name="Kuo A."/>
            <person name="Pangilinan J."/>
            <person name="Riley R."/>
            <person name="Labutti K."/>
            <person name="Andreopoulos B."/>
            <person name="Lipzen A."/>
            <person name="Chen C."/>
            <person name="Yanf M."/>
            <person name="Daum C."/>
            <person name="Ng V."/>
            <person name="Clum A."/>
            <person name="Steindorff A."/>
            <person name="Ohm R."/>
            <person name="Martin F."/>
            <person name="Silar P."/>
            <person name="Natvig D."/>
            <person name="Lalanne C."/>
            <person name="Gautier V."/>
            <person name="Ament-Velasquez S.L."/>
            <person name="Kruys A."/>
            <person name="Hutchinson M.I."/>
            <person name="Powell A.J."/>
            <person name="Barry K."/>
            <person name="Miller A.N."/>
            <person name="Grigoriev I.V."/>
            <person name="Debuchy R."/>
            <person name="Gladieux P."/>
            <person name="Thoren M.H."/>
            <person name="Johannesson H."/>
        </authorList>
    </citation>
    <scope>NUCLEOTIDE SEQUENCE</scope>
    <source>
        <strain evidence="3">CBS 626.80</strain>
    </source>
</reference>
<evidence type="ECO:0000256" key="1">
    <source>
        <dbReference type="ARBA" id="ARBA00038158"/>
    </source>
</evidence>
<dbReference type="Gene3D" id="3.40.50.150">
    <property type="entry name" value="Vaccinia Virus protein VP39"/>
    <property type="match status" value="1"/>
</dbReference>
<comment type="similarity">
    <text evidence="1">Belongs to the methyltransferase superfamily. LaeA methyltransferase family.</text>
</comment>
<comment type="caution">
    <text evidence="3">The sequence shown here is derived from an EMBL/GenBank/DDBJ whole genome shotgun (WGS) entry which is preliminary data.</text>
</comment>
<dbReference type="InterPro" id="IPR029063">
    <property type="entry name" value="SAM-dependent_MTases_sf"/>
</dbReference>
<dbReference type="CDD" id="cd02440">
    <property type="entry name" value="AdoMet_MTases"/>
    <property type="match status" value="1"/>
</dbReference>
<dbReference type="SUPFAM" id="SSF53335">
    <property type="entry name" value="S-adenosyl-L-methionine-dependent methyltransferases"/>
    <property type="match status" value="1"/>
</dbReference>
<keyword evidence="3" id="KW-0489">Methyltransferase</keyword>
<dbReference type="InterPro" id="IPR013216">
    <property type="entry name" value="Methyltransf_11"/>
</dbReference>
<dbReference type="GO" id="GO:0032259">
    <property type="term" value="P:methylation"/>
    <property type="evidence" value="ECO:0007669"/>
    <property type="project" value="UniProtKB-KW"/>
</dbReference>